<reference evidence="2" key="1">
    <citation type="submission" date="2017-02" db="EMBL/GenBank/DDBJ databases">
        <authorList>
            <person name="Varghese N."/>
            <person name="Submissions S."/>
        </authorList>
    </citation>
    <scope>NUCLEOTIDE SEQUENCE [LARGE SCALE GENOMIC DNA]</scope>
    <source>
        <strain evidence="2">ATCC 25662</strain>
    </source>
</reference>
<dbReference type="InterPro" id="IPR014975">
    <property type="entry name" value="DUF1836"/>
</dbReference>
<dbReference type="GO" id="GO:0051301">
    <property type="term" value="P:cell division"/>
    <property type="evidence" value="ECO:0007669"/>
    <property type="project" value="UniProtKB-KW"/>
</dbReference>
<dbReference type="AlphaFoldDB" id="A0A1T4JUA3"/>
<evidence type="ECO:0000313" key="1">
    <source>
        <dbReference type="EMBL" id="SJZ33704.1"/>
    </source>
</evidence>
<dbReference type="Pfam" id="PF08876">
    <property type="entry name" value="DUF1836"/>
    <property type="match status" value="1"/>
</dbReference>
<dbReference type="RefSeq" id="WP_078710544.1">
    <property type="nucleotide sequence ID" value="NZ_FUWY01000001.1"/>
</dbReference>
<name>A0A1T4JUA3_9FIRM</name>
<gene>
    <name evidence="1" type="ORF">SAMN02745191_0077</name>
</gene>
<dbReference type="Proteomes" id="UP000243297">
    <property type="component" value="Unassembled WGS sequence"/>
</dbReference>
<keyword evidence="2" id="KW-1185">Reference proteome</keyword>
<dbReference type="STRING" id="118967.SAMN02745191_0077"/>
<accession>A0A1T4JUA3</accession>
<keyword evidence="1" id="KW-0131">Cell cycle</keyword>
<sequence length="180" mass="20933">MDKELEIWSEQVNNVHLPRWEELPDMDLYKDQVITLIEKYVGTLIEDEKILTPSMINNYVKWKMIPAPNRKKQYNRVHFGYLIAITILKQVMTIKEVKDGILFQANLSGTHEAYNFFCEEQEKALKQAMAMINAKIKNDTRVTVIQEDEIALKMAALAFANKIVASKKVKLQQESFRGEL</sequence>
<proteinExistence type="predicted"/>
<dbReference type="OrthoDB" id="3191472at2"/>
<evidence type="ECO:0000313" key="2">
    <source>
        <dbReference type="Proteomes" id="UP000243297"/>
    </source>
</evidence>
<dbReference type="EMBL" id="FUWY01000001">
    <property type="protein sequence ID" value="SJZ33704.1"/>
    <property type="molecule type" value="Genomic_DNA"/>
</dbReference>
<dbReference type="PANTHER" id="PTHR40056:SF1">
    <property type="entry name" value="DUF1836 DOMAIN-CONTAINING PROTEIN"/>
    <property type="match status" value="1"/>
</dbReference>
<keyword evidence="1" id="KW-0132">Cell division</keyword>
<organism evidence="1 2">
    <name type="scientific">Anaerorhabdus furcosa</name>
    <dbReference type="NCBI Taxonomy" id="118967"/>
    <lineage>
        <taxon>Bacteria</taxon>
        <taxon>Bacillati</taxon>
        <taxon>Bacillota</taxon>
        <taxon>Erysipelotrichia</taxon>
        <taxon>Erysipelotrichales</taxon>
        <taxon>Erysipelotrichaceae</taxon>
        <taxon>Anaerorhabdus</taxon>
    </lineage>
</organism>
<protein>
    <submittedName>
        <fullName evidence="1">Cell division protein ZapA</fullName>
    </submittedName>
</protein>
<dbReference type="PANTHER" id="PTHR40056">
    <property type="entry name" value="HYPOTHETICAL CYTOSOLIC PROTEIN"/>
    <property type="match status" value="1"/>
</dbReference>